<keyword evidence="1" id="KW-0863">Zinc-finger</keyword>
<organism evidence="4 5">
    <name type="scientific">Kockovaella imperatae</name>
    <dbReference type="NCBI Taxonomy" id="4999"/>
    <lineage>
        <taxon>Eukaryota</taxon>
        <taxon>Fungi</taxon>
        <taxon>Dikarya</taxon>
        <taxon>Basidiomycota</taxon>
        <taxon>Agaricomycotina</taxon>
        <taxon>Tremellomycetes</taxon>
        <taxon>Tremellales</taxon>
        <taxon>Cuniculitremaceae</taxon>
        <taxon>Kockovaella</taxon>
    </lineage>
</organism>
<feature type="compositionally biased region" description="Polar residues" evidence="2">
    <location>
        <begin position="362"/>
        <end position="379"/>
    </location>
</feature>
<evidence type="ECO:0000256" key="2">
    <source>
        <dbReference type="SAM" id="MobiDB-lite"/>
    </source>
</evidence>
<dbReference type="GO" id="GO:0090734">
    <property type="term" value="C:site of DNA damage"/>
    <property type="evidence" value="ECO:0007669"/>
    <property type="project" value="TreeGrafter"/>
</dbReference>
<reference evidence="4 5" key="1">
    <citation type="submission" date="2017-03" db="EMBL/GenBank/DDBJ databases">
        <title>Widespread Adenine N6-methylation of Active Genes in Fungi.</title>
        <authorList>
            <consortium name="DOE Joint Genome Institute"/>
            <person name="Mondo S.J."/>
            <person name="Dannebaum R.O."/>
            <person name="Kuo R.C."/>
            <person name="Louie K.B."/>
            <person name="Bewick A.J."/>
            <person name="Labutti K."/>
            <person name="Haridas S."/>
            <person name="Kuo A."/>
            <person name="Salamov A."/>
            <person name="Ahrendt S.R."/>
            <person name="Lau R."/>
            <person name="Bowen B.P."/>
            <person name="Lipzen A."/>
            <person name="Sullivan W."/>
            <person name="Andreopoulos W.B."/>
            <person name="Clum A."/>
            <person name="Lindquist E."/>
            <person name="Daum C."/>
            <person name="Northen T.R."/>
            <person name="Ramamoorthy G."/>
            <person name="Schmitz R.J."/>
            <person name="Gryganskyi A."/>
            <person name="Culley D."/>
            <person name="Magnuson J."/>
            <person name="James T.Y."/>
            <person name="O'Malley M.A."/>
            <person name="Stajich J.E."/>
            <person name="Spatafora J.W."/>
            <person name="Visel A."/>
            <person name="Grigoriev I.V."/>
        </authorList>
    </citation>
    <scope>NUCLEOTIDE SEQUENCE [LARGE SCALE GENOMIC DNA]</scope>
    <source>
        <strain evidence="4 5">NRRL Y-17943</strain>
    </source>
</reference>
<dbReference type="SMART" id="SM00184">
    <property type="entry name" value="RING"/>
    <property type="match status" value="1"/>
</dbReference>
<dbReference type="CDD" id="cd16448">
    <property type="entry name" value="RING-H2"/>
    <property type="match status" value="1"/>
</dbReference>
<dbReference type="RefSeq" id="XP_021873026.1">
    <property type="nucleotide sequence ID" value="XM_022015068.1"/>
</dbReference>
<gene>
    <name evidence="4" type="ORF">BD324DRAFT_618694</name>
</gene>
<feature type="region of interest" description="Disordered" evidence="2">
    <location>
        <begin position="348"/>
        <end position="437"/>
    </location>
</feature>
<keyword evidence="5" id="KW-1185">Reference proteome</keyword>
<dbReference type="PROSITE" id="PS50089">
    <property type="entry name" value="ZF_RING_2"/>
    <property type="match status" value="1"/>
</dbReference>
<evidence type="ECO:0000313" key="4">
    <source>
        <dbReference type="EMBL" id="ORX39163.1"/>
    </source>
</evidence>
<dbReference type="InterPro" id="IPR052639">
    <property type="entry name" value="TRAIP_ubiq-protein_ligase"/>
</dbReference>
<evidence type="ECO:0000256" key="1">
    <source>
        <dbReference type="PROSITE-ProRule" id="PRU00175"/>
    </source>
</evidence>
<dbReference type="Gene3D" id="3.30.40.10">
    <property type="entry name" value="Zinc/RING finger domain, C3HC4 (zinc finger)"/>
    <property type="match status" value="1"/>
</dbReference>
<dbReference type="InterPro" id="IPR013083">
    <property type="entry name" value="Znf_RING/FYVE/PHD"/>
</dbReference>
<feature type="region of interest" description="Disordered" evidence="2">
    <location>
        <begin position="445"/>
        <end position="464"/>
    </location>
</feature>
<dbReference type="InParanoid" id="A0A1Y1UM90"/>
<dbReference type="GO" id="GO:0008270">
    <property type="term" value="F:zinc ion binding"/>
    <property type="evidence" value="ECO:0007669"/>
    <property type="project" value="UniProtKB-KW"/>
</dbReference>
<accession>A0A1Y1UM90</accession>
<dbReference type="EMBL" id="NBSH01000003">
    <property type="protein sequence ID" value="ORX39163.1"/>
    <property type="molecule type" value="Genomic_DNA"/>
</dbReference>
<proteinExistence type="predicted"/>
<dbReference type="STRING" id="4999.A0A1Y1UM90"/>
<feature type="region of interest" description="Disordered" evidence="2">
    <location>
        <begin position="54"/>
        <end position="73"/>
    </location>
</feature>
<dbReference type="AlphaFoldDB" id="A0A1Y1UM90"/>
<dbReference type="SUPFAM" id="SSF57850">
    <property type="entry name" value="RING/U-box"/>
    <property type="match status" value="1"/>
</dbReference>
<evidence type="ECO:0000313" key="5">
    <source>
        <dbReference type="Proteomes" id="UP000193218"/>
    </source>
</evidence>
<dbReference type="OrthoDB" id="3219336at2759"/>
<dbReference type="SMART" id="SM01197">
    <property type="entry name" value="FANCL_C"/>
    <property type="match status" value="1"/>
</dbReference>
<dbReference type="PANTHER" id="PTHR46569">
    <property type="entry name" value="E3 UBIQUITIN-PROTEIN LIGASE TRAIP"/>
    <property type="match status" value="1"/>
</dbReference>
<sequence>MPRLEDVACAICMDSLFCGKNDLDEVLPISTTSCGHVFHDLCIRNWFATQTEGRREAAQRTGRASSAREPGPVCPTCRTPCSENLDTAPEIQKLYINTEGDADRHIGSSSSRSQGTLSQMTPRKSEKDRQVISMARRARDLQDELTNHSSESELTHVNNSLVKVEALVEEVASEQAFHTMKTYLGGLTKAINTFRATLETSPLNSTTREKLSEFALVQDQLRERLKHFDTVLIPRAVQKARSEERLAAQRLLNDEVKARERIQAEYEKEKVARRLARTAKADLEAAFEKERATLKAELKRGEEERAALNTTLAERTKLLKFSQAKAEDRRNLKGRVKELEAEVARLRSEAAQNVRAPAAEQPSRTINPSSTSGNVTSSDPLYDFPADPPVSDDMDFVSQHAQSRRRRADPDESLQIDMPSLDEESFRRSKKPSTTARTYAFTLDSPRRQKKSTAIDLTSPDDAALPPMVRSGLQQDSSSPAGIIRTNPFRATEDIAGRRMLKSSSTSAIHLGQSTGHHQIHSLRRPLQPKATGLSDETRLENGSKSNKFKAYFDLADANGRPKKGVVGGAKVRRLA</sequence>
<dbReference type="InterPro" id="IPR001841">
    <property type="entry name" value="Znf_RING"/>
</dbReference>
<name>A0A1Y1UM90_9TREE</name>
<keyword evidence="1" id="KW-0862">Zinc</keyword>
<dbReference type="GO" id="GO:0005634">
    <property type="term" value="C:nucleus"/>
    <property type="evidence" value="ECO:0007669"/>
    <property type="project" value="TreeGrafter"/>
</dbReference>
<dbReference type="GO" id="GO:0031297">
    <property type="term" value="P:replication fork processing"/>
    <property type="evidence" value="ECO:0007669"/>
    <property type="project" value="TreeGrafter"/>
</dbReference>
<protein>
    <recommendedName>
        <fullName evidence="3">RING-type domain-containing protein</fullName>
    </recommendedName>
</protein>
<keyword evidence="1" id="KW-0479">Metal-binding</keyword>
<dbReference type="GO" id="GO:0016567">
    <property type="term" value="P:protein ubiquitination"/>
    <property type="evidence" value="ECO:0007669"/>
    <property type="project" value="TreeGrafter"/>
</dbReference>
<dbReference type="Proteomes" id="UP000193218">
    <property type="component" value="Unassembled WGS sequence"/>
</dbReference>
<dbReference type="GO" id="GO:0061630">
    <property type="term" value="F:ubiquitin protein ligase activity"/>
    <property type="evidence" value="ECO:0007669"/>
    <property type="project" value="TreeGrafter"/>
</dbReference>
<dbReference type="GeneID" id="33556876"/>
<comment type="caution">
    <text evidence="4">The sequence shown here is derived from an EMBL/GenBank/DDBJ whole genome shotgun (WGS) entry which is preliminary data.</text>
</comment>
<dbReference type="PANTHER" id="PTHR46569:SF1">
    <property type="entry name" value="E3 UBIQUITIN-PROTEIN LIGASE RFWD3-RELATED"/>
    <property type="match status" value="1"/>
</dbReference>
<evidence type="ECO:0000259" key="3">
    <source>
        <dbReference type="PROSITE" id="PS50089"/>
    </source>
</evidence>
<feature type="domain" description="RING-type" evidence="3">
    <location>
        <begin position="9"/>
        <end position="78"/>
    </location>
</feature>
<feature type="region of interest" description="Disordered" evidence="2">
    <location>
        <begin position="102"/>
        <end position="130"/>
    </location>
</feature>